<sequence>MASTGLGEAPPSAPRGGRTKTKSVRRLLEPLSPVPPSQGTKSKKLASQRASGSISASPTPAASAIGSSMPSEPATPNAGASSSKKNSKAVGSIVSDLEVEALSTVMANKLRLRYEDENLWNEGLDWNAGIQMEIEPEEEQGMDSDPDIMNDADEL</sequence>
<dbReference type="Proteomes" id="UP001497457">
    <property type="component" value="Chromosome 18b"/>
</dbReference>
<feature type="compositionally biased region" description="Low complexity" evidence="1">
    <location>
        <begin position="50"/>
        <end position="68"/>
    </location>
</feature>
<dbReference type="AlphaFoldDB" id="A0ABC8ZC42"/>
<proteinExistence type="predicted"/>
<name>A0ABC8ZC42_9POAL</name>
<evidence type="ECO:0000313" key="3">
    <source>
        <dbReference type="Proteomes" id="UP001497457"/>
    </source>
</evidence>
<accession>A0ABC8ZC42</accession>
<reference evidence="3" key="1">
    <citation type="submission" date="2024-06" db="EMBL/GenBank/DDBJ databases">
        <authorList>
            <person name="Ryan C."/>
        </authorList>
    </citation>
    <scope>NUCLEOTIDE SEQUENCE [LARGE SCALE GENOMIC DNA]</scope>
</reference>
<protein>
    <submittedName>
        <fullName evidence="2">Uncharacterized protein</fullName>
    </submittedName>
</protein>
<feature type="region of interest" description="Disordered" evidence="1">
    <location>
        <begin position="135"/>
        <end position="155"/>
    </location>
</feature>
<keyword evidence="3" id="KW-1185">Reference proteome</keyword>
<reference evidence="2 3" key="2">
    <citation type="submission" date="2024-10" db="EMBL/GenBank/DDBJ databases">
        <authorList>
            <person name="Ryan C."/>
        </authorList>
    </citation>
    <scope>NUCLEOTIDE SEQUENCE [LARGE SCALE GENOMIC DNA]</scope>
</reference>
<feature type="region of interest" description="Disordered" evidence="1">
    <location>
        <begin position="1"/>
        <end position="91"/>
    </location>
</feature>
<evidence type="ECO:0000256" key="1">
    <source>
        <dbReference type="SAM" id="MobiDB-lite"/>
    </source>
</evidence>
<dbReference type="EMBL" id="OZ075128">
    <property type="protein sequence ID" value="CAL4958376.1"/>
    <property type="molecule type" value="Genomic_DNA"/>
</dbReference>
<evidence type="ECO:0000313" key="2">
    <source>
        <dbReference type="EMBL" id="CAL4958376.1"/>
    </source>
</evidence>
<gene>
    <name evidence="2" type="ORF">URODEC1_LOCUS43085</name>
</gene>
<organism evidence="2 3">
    <name type="scientific">Urochloa decumbens</name>
    <dbReference type="NCBI Taxonomy" id="240449"/>
    <lineage>
        <taxon>Eukaryota</taxon>
        <taxon>Viridiplantae</taxon>
        <taxon>Streptophyta</taxon>
        <taxon>Embryophyta</taxon>
        <taxon>Tracheophyta</taxon>
        <taxon>Spermatophyta</taxon>
        <taxon>Magnoliopsida</taxon>
        <taxon>Liliopsida</taxon>
        <taxon>Poales</taxon>
        <taxon>Poaceae</taxon>
        <taxon>PACMAD clade</taxon>
        <taxon>Panicoideae</taxon>
        <taxon>Panicodae</taxon>
        <taxon>Paniceae</taxon>
        <taxon>Melinidinae</taxon>
        <taxon>Urochloa</taxon>
    </lineage>
</organism>
<feature type="compositionally biased region" description="Low complexity" evidence="1">
    <location>
        <begin position="77"/>
        <end position="91"/>
    </location>
</feature>